<dbReference type="RefSeq" id="WP_268043846.1">
    <property type="nucleotide sequence ID" value="NZ_CP104064.1"/>
</dbReference>
<protein>
    <recommendedName>
        <fullName evidence="3">DUF5050 domain-containing protein</fullName>
    </recommendedName>
</protein>
<evidence type="ECO:0000313" key="1">
    <source>
        <dbReference type="EMBL" id="WAH36500.1"/>
    </source>
</evidence>
<keyword evidence="2" id="KW-1185">Reference proteome</keyword>
<dbReference type="Proteomes" id="UP001164803">
    <property type="component" value="Chromosome"/>
</dbReference>
<evidence type="ECO:0008006" key="3">
    <source>
        <dbReference type="Google" id="ProtNLM"/>
    </source>
</evidence>
<organism evidence="1 2">
    <name type="scientific">Alicyclobacillus dauci</name>
    <dbReference type="NCBI Taxonomy" id="1475485"/>
    <lineage>
        <taxon>Bacteria</taxon>
        <taxon>Bacillati</taxon>
        <taxon>Bacillota</taxon>
        <taxon>Bacilli</taxon>
        <taxon>Bacillales</taxon>
        <taxon>Alicyclobacillaceae</taxon>
        <taxon>Alicyclobacillus</taxon>
    </lineage>
</organism>
<dbReference type="Gene3D" id="2.120.10.30">
    <property type="entry name" value="TolB, C-terminal domain"/>
    <property type="match status" value="1"/>
</dbReference>
<dbReference type="SUPFAM" id="SSF82171">
    <property type="entry name" value="DPP6 N-terminal domain-like"/>
    <property type="match status" value="1"/>
</dbReference>
<evidence type="ECO:0000313" key="2">
    <source>
        <dbReference type="Proteomes" id="UP001164803"/>
    </source>
</evidence>
<reference evidence="1" key="1">
    <citation type="submission" date="2022-08" db="EMBL/GenBank/DDBJ databases">
        <title>Alicyclobacillus dauci DSM2870, complete genome.</title>
        <authorList>
            <person name="Wang Q."/>
            <person name="Cai R."/>
            <person name="Wang Z."/>
        </authorList>
    </citation>
    <scope>NUCLEOTIDE SEQUENCE</scope>
    <source>
        <strain evidence="1">DSM 28700</strain>
    </source>
</reference>
<accession>A0ABY6Z3E6</accession>
<dbReference type="InterPro" id="IPR011042">
    <property type="entry name" value="6-blade_b-propeller_TolB-like"/>
</dbReference>
<dbReference type="EMBL" id="CP104064">
    <property type="protein sequence ID" value="WAH36500.1"/>
    <property type="molecule type" value="Genomic_DNA"/>
</dbReference>
<sequence length="309" mass="33710">MAKKIGRKLLAFVGVVTVGQLVLFQHYNALFNTKSDASMLNNSATRQAPKVSQKVQQEIARLQSQQSYKFVTVSPNQDYATYLDDNNVLHIEDLQAGHDVSAAKNPYKVEYVSWIQDQGDSSAKVFVGEQIQPGDLELKTVDVSDGSQAPIAQFTGLASNATISKITFSFDTNDIYILVNTDATSAVYHIGTMKHVTQVPTGGRYIKNIAIAQTGDKLYFEDRVNGSYNVLYFDTQYVAHRVQLNAALVAVVGNTVYYGQIDNNGLVTAVYRMDSGGQSTLVSTLQKPTLAADIDITESGQVQVNSSTA</sequence>
<gene>
    <name evidence="1" type="ORF">NZD86_20190</name>
</gene>
<proteinExistence type="predicted"/>
<name>A0ABY6Z3E6_9BACL</name>